<accession>A0A512DP93</accession>
<proteinExistence type="predicted"/>
<dbReference type="OrthoDB" id="9941967at2"/>
<keyword evidence="1" id="KW-0472">Membrane</keyword>
<organism evidence="2 3">
    <name type="scientific">Skermanella aerolata</name>
    <dbReference type="NCBI Taxonomy" id="393310"/>
    <lineage>
        <taxon>Bacteria</taxon>
        <taxon>Pseudomonadati</taxon>
        <taxon>Pseudomonadota</taxon>
        <taxon>Alphaproteobacteria</taxon>
        <taxon>Rhodospirillales</taxon>
        <taxon>Azospirillaceae</taxon>
        <taxon>Skermanella</taxon>
    </lineage>
</organism>
<keyword evidence="1" id="KW-1133">Transmembrane helix</keyword>
<feature type="transmembrane region" description="Helical" evidence="1">
    <location>
        <begin position="117"/>
        <end position="138"/>
    </location>
</feature>
<feature type="transmembrane region" description="Helical" evidence="1">
    <location>
        <begin position="170"/>
        <end position="189"/>
    </location>
</feature>
<reference evidence="2 3" key="1">
    <citation type="submission" date="2019-07" db="EMBL/GenBank/DDBJ databases">
        <title>Whole genome shotgun sequence of Skermanella aerolata NBRC 106429.</title>
        <authorList>
            <person name="Hosoyama A."/>
            <person name="Uohara A."/>
            <person name="Ohji S."/>
            <person name="Ichikawa N."/>
        </authorList>
    </citation>
    <scope>NUCLEOTIDE SEQUENCE [LARGE SCALE GENOMIC DNA]</scope>
    <source>
        <strain evidence="2 3">NBRC 106429</strain>
    </source>
</reference>
<dbReference type="RefSeq" id="WP_044428157.1">
    <property type="nucleotide sequence ID" value="NZ_BJYZ01000009.1"/>
</dbReference>
<feature type="transmembrane region" description="Helical" evidence="1">
    <location>
        <begin position="39"/>
        <end position="63"/>
    </location>
</feature>
<evidence type="ECO:0000256" key="1">
    <source>
        <dbReference type="SAM" id="Phobius"/>
    </source>
</evidence>
<gene>
    <name evidence="2" type="ORF">SAE02_24490</name>
</gene>
<name>A0A512DP93_9PROT</name>
<sequence length="198" mass="21357">MVEDLSTVLPALLTVVALLLPVAVLSVSDGVLHMLAPHLFFRIPALSVLPKSAGLMLGIGALYDRDDGTVYDLTLLFDKSSFWNMSALDFLAGRADPAGYRLIDLALGAFAGLPDPLLGNLMLVSGALLVLAGAVALITARDTDLARVFLAIPILSLATAFLTIYLVSLILWVAHMLNFWVFLLAAAIYQKRRYAKHH</sequence>
<evidence type="ECO:0000313" key="2">
    <source>
        <dbReference type="EMBL" id="GEO38301.1"/>
    </source>
</evidence>
<dbReference type="EMBL" id="BJYZ01000009">
    <property type="protein sequence ID" value="GEO38301.1"/>
    <property type="molecule type" value="Genomic_DNA"/>
</dbReference>
<dbReference type="AlphaFoldDB" id="A0A512DP93"/>
<protein>
    <submittedName>
        <fullName evidence="2">Uncharacterized protein</fullName>
    </submittedName>
</protein>
<feature type="transmembrane region" description="Helical" evidence="1">
    <location>
        <begin position="145"/>
        <end position="164"/>
    </location>
</feature>
<evidence type="ECO:0000313" key="3">
    <source>
        <dbReference type="Proteomes" id="UP000321523"/>
    </source>
</evidence>
<dbReference type="Proteomes" id="UP000321523">
    <property type="component" value="Unassembled WGS sequence"/>
</dbReference>
<comment type="caution">
    <text evidence="2">The sequence shown here is derived from an EMBL/GenBank/DDBJ whole genome shotgun (WGS) entry which is preliminary data.</text>
</comment>
<keyword evidence="3" id="KW-1185">Reference proteome</keyword>
<keyword evidence="1" id="KW-0812">Transmembrane</keyword>
<feature type="transmembrane region" description="Helical" evidence="1">
    <location>
        <begin position="6"/>
        <end position="27"/>
    </location>
</feature>